<sequence length="495" mass="53625">MAYTLGIDVGTYETKGVLVDHEGRVVARSARGHQMLIPQPGWAEHRPEEDWWGDFTVVCQTILRESGVDPREIKAVGCSAIGPCMLPVDAAGVPLMNGVLYGVDGRAEAEVRELTERIGQDVLIARCGNALTSQSVGPKILWLKRHRPELYARTAYVLTSTSFLVQRLTGEVVIDHYTAANFAPLYDVSAQSWVDDLADDILPLEKLPRLLWSNEIAGQVTEAAATTTGLAPGTPVTAGTIDAAAEALSVGVDRPGDMMMMYGSTIFIILRAAERVADPRIWYAPWLFEGEHASMAGLATSGTLTHWFRDQLARDLDPVEAFALLAEEAAASPAGANGLLLLPYFSGERTPIHDVHAKGSFFGLNLTHTRGDMYRALIEGIAYGTRHVTQTFAALGQSPSRLLAVGGGTKNWLWLQATSDITGIDQVVCEKTVGASYGDAFLAALAVGSLQRADISQWNPVAERVSAVPKPAYEKGYDLFRRLYEQTKDIAVDLS</sequence>
<dbReference type="Pfam" id="PF02782">
    <property type="entry name" value="FGGY_C"/>
    <property type="match status" value="1"/>
</dbReference>
<evidence type="ECO:0000256" key="2">
    <source>
        <dbReference type="ARBA" id="ARBA00022679"/>
    </source>
</evidence>
<evidence type="ECO:0000259" key="5">
    <source>
        <dbReference type="Pfam" id="PF00370"/>
    </source>
</evidence>
<proteinExistence type="inferred from homology"/>
<dbReference type="PIRSF" id="PIRSF000538">
    <property type="entry name" value="GlpK"/>
    <property type="match status" value="1"/>
</dbReference>
<evidence type="ECO:0000256" key="1">
    <source>
        <dbReference type="ARBA" id="ARBA00009156"/>
    </source>
</evidence>
<keyword evidence="2 4" id="KW-0808">Transferase</keyword>
<organism evidence="7 8">
    <name type="scientific">Roseobacter sinensis</name>
    <dbReference type="NCBI Taxonomy" id="2931391"/>
    <lineage>
        <taxon>Bacteria</taxon>
        <taxon>Pseudomonadati</taxon>
        <taxon>Pseudomonadota</taxon>
        <taxon>Alphaproteobacteria</taxon>
        <taxon>Rhodobacterales</taxon>
        <taxon>Roseobacteraceae</taxon>
        <taxon>Roseobacter</taxon>
    </lineage>
</organism>
<feature type="domain" description="Carbohydrate kinase FGGY C-terminal" evidence="6">
    <location>
        <begin position="290"/>
        <end position="446"/>
    </location>
</feature>
<comment type="similarity">
    <text evidence="1 4">Belongs to the FGGY kinase family.</text>
</comment>
<dbReference type="EMBL" id="JALIEB010000043">
    <property type="protein sequence ID" value="MCV3274393.1"/>
    <property type="molecule type" value="Genomic_DNA"/>
</dbReference>
<dbReference type="PROSITE" id="PS00445">
    <property type="entry name" value="FGGY_KINASES_2"/>
    <property type="match status" value="1"/>
</dbReference>
<protein>
    <submittedName>
        <fullName evidence="7">FGGY-family carbohydrate kinase</fullName>
    </submittedName>
</protein>
<dbReference type="InterPro" id="IPR000577">
    <property type="entry name" value="Carb_kinase_FGGY"/>
</dbReference>
<dbReference type="PANTHER" id="PTHR43095">
    <property type="entry name" value="SUGAR KINASE"/>
    <property type="match status" value="1"/>
</dbReference>
<name>A0ABT3BLF2_9RHOB</name>
<comment type="caution">
    <text evidence="7">The sequence shown here is derived from an EMBL/GenBank/DDBJ whole genome shotgun (WGS) entry which is preliminary data.</text>
</comment>
<dbReference type="InterPro" id="IPR018484">
    <property type="entry name" value="FGGY_N"/>
</dbReference>
<evidence type="ECO:0000256" key="4">
    <source>
        <dbReference type="RuleBase" id="RU003733"/>
    </source>
</evidence>
<dbReference type="RefSeq" id="WP_263846596.1">
    <property type="nucleotide sequence ID" value="NZ_JALIEB010000043.1"/>
</dbReference>
<dbReference type="PANTHER" id="PTHR43095:SF5">
    <property type="entry name" value="XYLULOSE KINASE"/>
    <property type="match status" value="1"/>
</dbReference>
<keyword evidence="8" id="KW-1185">Reference proteome</keyword>
<dbReference type="Proteomes" id="UP001208690">
    <property type="component" value="Unassembled WGS sequence"/>
</dbReference>
<keyword evidence="3 4" id="KW-0418">Kinase</keyword>
<feature type="domain" description="Carbohydrate kinase FGGY N-terminal" evidence="5">
    <location>
        <begin position="3"/>
        <end position="248"/>
    </location>
</feature>
<evidence type="ECO:0000256" key="3">
    <source>
        <dbReference type="ARBA" id="ARBA00022777"/>
    </source>
</evidence>
<dbReference type="GO" id="GO:0016301">
    <property type="term" value="F:kinase activity"/>
    <property type="evidence" value="ECO:0007669"/>
    <property type="project" value="UniProtKB-KW"/>
</dbReference>
<dbReference type="InterPro" id="IPR018485">
    <property type="entry name" value="FGGY_C"/>
</dbReference>
<dbReference type="InterPro" id="IPR018483">
    <property type="entry name" value="Carb_kinase_FGGY_CS"/>
</dbReference>
<dbReference type="InterPro" id="IPR050406">
    <property type="entry name" value="FGGY_Carb_Kinase"/>
</dbReference>
<dbReference type="Pfam" id="PF00370">
    <property type="entry name" value="FGGY_N"/>
    <property type="match status" value="1"/>
</dbReference>
<gene>
    <name evidence="7" type="ORF">MUB52_23440</name>
</gene>
<dbReference type="SUPFAM" id="SSF53067">
    <property type="entry name" value="Actin-like ATPase domain"/>
    <property type="match status" value="2"/>
</dbReference>
<evidence type="ECO:0000259" key="6">
    <source>
        <dbReference type="Pfam" id="PF02782"/>
    </source>
</evidence>
<dbReference type="Gene3D" id="3.30.420.40">
    <property type="match status" value="2"/>
</dbReference>
<evidence type="ECO:0000313" key="7">
    <source>
        <dbReference type="EMBL" id="MCV3274393.1"/>
    </source>
</evidence>
<evidence type="ECO:0000313" key="8">
    <source>
        <dbReference type="Proteomes" id="UP001208690"/>
    </source>
</evidence>
<dbReference type="CDD" id="cd07804">
    <property type="entry name" value="ASKHA_NBD_FGGY_RrXK-like"/>
    <property type="match status" value="1"/>
</dbReference>
<dbReference type="InterPro" id="IPR043129">
    <property type="entry name" value="ATPase_NBD"/>
</dbReference>
<reference evidence="7 8" key="1">
    <citation type="submission" date="2022-04" db="EMBL/GenBank/DDBJ databases">
        <title>Roseobacter sp. WL0113 is a bacterium isolated from neritic sediment.</title>
        <authorList>
            <person name="Wang L."/>
            <person name="He W."/>
            <person name="Zhang D.-F."/>
        </authorList>
    </citation>
    <scope>NUCLEOTIDE SEQUENCE [LARGE SCALE GENOMIC DNA]</scope>
    <source>
        <strain evidence="7 8">WL0113</strain>
    </source>
</reference>
<accession>A0ABT3BLF2</accession>